<feature type="transmembrane region" description="Helical" evidence="6">
    <location>
        <begin position="127"/>
        <end position="143"/>
    </location>
</feature>
<keyword evidence="2" id="KW-1003">Cell membrane</keyword>
<proteinExistence type="predicted"/>
<evidence type="ECO:0000256" key="1">
    <source>
        <dbReference type="ARBA" id="ARBA00004651"/>
    </source>
</evidence>
<feature type="transmembrane region" description="Helical" evidence="6">
    <location>
        <begin position="329"/>
        <end position="350"/>
    </location>
</feature>
<evidence type="ECO:0000256" key="2">
    <source>
        <dbReference type="ARBA" id="ARBA00022475"/>
    </source>
</evidence>
<dbReference type="STRING" id="550540.Fbal_2246"/>
<protein>
    <submittedName>
        <fullName evidence="7">C4-dicarboxylate anaerobic carrier</fullName>
    </submittedName>
</protein>
<dbReference type="Proteomes" id="UP000006683">
    <property type="component" value="Chromosome"/>
</dbReference>
<dbReference type="NCBIfam" id="NF008611">
    <property type="entry name" value="PRK11588.1"/>
    <property type="match status" value="1"/>
</dbReference>
<evidence type="ECO:0000256" key="5">
    <source>
        <dbReference type="ARBA" id="ARBA00023136"/>
    </source>
</evidence>
<feature type="transmembrane region" description="Helical" evidence="6">
    <location>
        <begin position="12"/>
        <end position="30"/>
    </location>
</feature>
<keyword evidence="3 6" id="KW-0812">Transmembrane</keyword>
<feature type="transmembrane region" description="Helical" evidence="6">
    <location>
        <begin position="460"/>
        <end position="484"/>
    </location>
</feature>
<evidence type="ECO:0000256" key="3">
    <source>
        <dbReference type="ARBA" id="ARBA00022692"/>
    </source>
</evidence>
<evidence type="ECO:0000256" key="6">
    <source>
        <dbReference type="SAM" id="Phobius"/>
    </source>
</evidence>
<dbReference type="PANTHER" id="PTHR43652:SF2">
    <property type="entry name" value="BASIC AMINO ACID ANTIPORTER YFCC-RELATED"/>
    <property type="match status" value="1"/>
</dbReference>
<keyword evidence="5 6" id="KW-0472">Membrane</keyword>
<name>E1SWG7_FERBD</name>
<evidence type="ECO:0000313" key="7">
    <source>
        <dbReference type="EMBL" id="ADN76449.1"/>
    </source>
</evidence>
<feature type="transmembrane region" description="Helical" evidence="6">
    <location>
        <begin position="186"/>
        <end position="205"/>
    </location>
</feature>
<dbReference type="AlphaFoldDB" id="E1SWG7"/>
<keyword evidence="4 6" id="KW-1133">Transmembrane helix</keyword>
<dbReference type="InterPro" id="IPR018385">
    <property type="entry name" value="C4_dicarb_anaerob_car-like"/>
</dbReference>
<dbReference type="EMBL" id="CP002209">
    <property type="protein sequence ID" value="ADN76449.1"/>
    <property type="molecule type" value="Genomic_DNA"/>
</dbReference>
<dbReference type="InterPro" id="IPR051679">
    <property type="entry name" value="DASS-Related_Transporters"/>
</dbReference>
<dbReference type="GO" id="GO:0005886">
    <property type="term" value="C:plasma membrane"/>
    <property type="evidence" value="ECO:0007669"/>
    <property type="project" value="UniProtKB-SubCell"/>
</dbReference>
<feature type="transmembrane region" description="Helical" evidence="6">
    <location>
        <begin position="84"/>
        <end position="106"/>
    </location>
</feature>
<comment type="subcellular location">
    <subcellularLocation>
        <location evidence="1">Cell membrane</location>
        <topology evidence="1">Multi-pass membrane protein</topology>
    </subcellularLocation>
</comment>
<accession>E1SWG7</accession>
<dbReference type="OrthoDB" id="255482at2"/>
<evidence type="ECO:0000313" key="8">
    <source>
        <dbReference type="Proteomes" id="UP000006683"/>
    </source>
</evidence>
<feature type="transmembrane region" description="Helical" evidence="6">
    <location>
        <begin position="290"/>
        <end position="308"/>
    </location>
</feature>
<dbReference type="KEGG" id="fbl:Fbal_2246"/>
<dbReference type="HOGENOM" id="CLU_035307_0_0_6"/>
<reference evidence="7 8" key="1">
    <citation type="journal article" date="2010" name="Stand. Genomic Sci.">
        <title>Complete genome sequence of Ferrimonas balearica type strain (PAT).</title>
        <authorList>
            <person name="Nolan M."/>
            <person name="Sikorski J."/>
            <person name="Davenport K."/>
            <person name="Lucas S."/>
            <person name="Glavina Del Rio T."/>
            <person name="Tice H."/>
            <person name="Cheng J."/>
            <person name="Goodwin L."/>
            <person name="Pitluck S."/>
            <person name="Liolios K."/>
            <person name="Ivanova N."/>
            <person name="Mavromatis K."/>
            <person name="Ovchinnikova G."/>
            <person name="Pati A."/>
            <person name="Chen A."/>
            <person name="Palaniappan K."/>
            <person name="Land M."/>
            <person name="Hauser L."/>
            <person name="Chang Y."/>
            <person name="Jeffries C."/>
            <person name="Tapia R."/>
            <person name="Brettin T."/>
            <person name="Detter J."/>
            <person name="Han C."/>
            <person name="Yasawong M."/>
            <person name="Rohde M."/>
            <person name="Tindall B."/>
            <person name="Goker M."/>
            <person name="Woyke T."/>
            <person name="Bristow J."/>
            <person name="Eisen J."/>
            <person name="Markowitz V."/>
            <person name="Hugenholtz P."/>
            <person name="Kyrpides N."/>
            <person name="Klenk H."/>
            <person name="Lapidus A."/>
        </authorList>
    </citation>
    <scope>NUCLEOTIDE SEQUENCE [LARGE SCALE GENOMIC DNA]</scope>
    <source>
        <strain evidence="8">DSM 9799 / CCM 4581 / KCTC 23876 / PAT</strain>
    </source>
</reference>
<feature type="transmembrane region" description="Helical" evidence="6">
    <location>
        <begin position="268"/>
        <end position="284"/>
    </location>
</feature>
<gene>
    <name evidence="7" type="ordered locus">Fbal_2246</name>
</gene>
<sequence length="485" mass="51018">MANNPRPVMPDATVLLCLVAVLAWGLTFWVPAGTFDVVEVAGQRQLMADSYQAVPAQPAALFNQEGGMGLLNLLFEGLVAGTKWGSTIGIAAFLLVVGGAFGVVLGTGSLDRGIAALMARQSAHQDLLLPLLFFLFSLGGAVFGMGEEAIAFCLILVPALVRMGYDSLSAVACCYLATQLGFATSWMNPFSVAIAQGIAGLPLLSGASYRLALWAGFTLLGMVFVWHYGRGIRLQPERSLSYASDGHWRRHSDHTDDSAPRLAGLDKAVLLLLCAGVIWIGWGVMTQGYYLPQIAAQFFTLALVIGLLGRTFGQFSNLNQLSQHFSDGAAALVPAVIVVALAKGVVLLLGGDDPSQPSVLNTLLHHSARTLDGMGQTASAASMFWFQSGLNLVVSSGSGQAALTMPLMAPLADLLGLSRQVAVLAFQLGDGLTNVLVPTSASLVGCLAVARTSWGNWLRFIGPFMAAVMALATLAVIVATWMGYQ</sequence>
<dbReference type="Pfam" id="PF03606">
    <property type="entry name" value="DcuC"/>
    <property type="match status" value="1"/>
</dbReference>
<keyword evidence="8" id="KW-1185">Reference proteome</keyword>
<dbReference type="eggNOG" id="COG1288">
    <property type="taxonomic scope" value="Bacteria"/>
</dbReference>
<evidence type="ECO:0000256" key="4">
    <source>
        <dbReference type="ARBA" id="ARBA00022989"/>
    </source>
</evidence>
<organism evidence="7 8">
    <name type="scientific">Ferrimonas balearica (strain DSM 9799 / CCM 4581 / KCTC 23876 / PAT)</name>
    <dbReference type="NCBI Taxonomy" id="550540"/>
    <lineage>
        <taxon>Bacteria</taxon>
        <taxon>Pseudomonadati</taxon>
        <taxon>Pseudomonadota</taxon>
        <taxon>Gammaproteobacteria</taxon>
        <taxon>Alteromonadales</taxon>
        <taxon>Ferrimonadaceae</taxon>
        <taxon>Ferrimonas</taxon>
    </lineage>
</organism>
<feature type="transmembrane region" description="Helical" evidence="6">
    <location>
        <begin position="211"/>
        <end position="229"/>
    </location>
</feature>
<dbReference type="PANTHER" id="PTHR43652">
    <property type="entry name" value="BASIC AMINO ACID ANTIPORTER YFCC-RELATED"/>
    <property type="match status" value="1"/>
</dbReference>